<evidence type="ECO:0000313" key="1">
    <source>
        <dbReference type="EMBL" id="MEQ2180894.1"/>
    </source>
</evidence>
<sequence>MTSTWCDDVRRTHAHSHESRALRIQNDLVFSDVKSVEQSKPRTPATQAVEQISDMSEEASSQLPIPAFPNGFSKLVLISQRQRSGGVGVLKGKGGRRGGSVSQTTVSGDYMTSVSTELSTKTQQAVADTQSALQCSGSEGRNGVMEEGPYKYIRVRASGDAASAQSGSSAVAGAVLG</sequence>
<reference evidence="1 2" key="1">
    <citation type="submission" date="2021-06" db="EMBL/GenBank/DDBJ databases">
        <authorList>
            <person name="Palmer J.M."/>
        </authorList>
    </citation>
    <scope>NUCLEOTIDE SEQUENCE [LARGE SCALE GENOMIC DNA]</scope>
    <source>
        <strain evidence="1 2">GA_2019</strain>
        <tissue evidence="1">Muscle</tissue>
    </source>
</reference>
<dbReference type="EMBL" id="JAHRIO010070245">
    <property type="protein sequence ID" value="MEQ2180894.1"/>
    <property type="molecule type" value="Genomic_DNA"/>
</dbReference>
<comment type="caution">
    <text evidence="1">The sequence shown here is derived from an EMBL/GenBank/DDBJ whole genome shotgun (WGS) entry which is preliminary data.</text>
</comment>
<organism evidence="1 2">
    <name type="scientific">Goodea atripinnis</name>
    <dbReference type="NCBI Taxonomy" id="208336"/>
    <lineage>
        <taxon>Eukaryota</taxon>
        <taxon>Metazoa</taxon>
        <taxon>Chordata</taxon>
        <taxon>Craniata</taxon>
        <taxon>Vertebrata</taxon>
        <taxon>Euteleostomi</taxon>
        <taxon>Actinopterygii</taxon>
        <taxon>Neopterygii</taxon>
        <taxon>Teleostei</taxon>
        <taxon>Neoteleostei</taxon>
        <taxon>Acanthomorphata</taxon>
        <taxon>Ovalentaria</taxon>
        <taxon>Atherinomorphae</taxon>
        <taxon>Cyprinodontiformes</taxon>
        <taxon>Goodeidae</taxon>
        <taxon>Goodea</taxon>
    </lineage>
</organism>
<proteinExistence type="predicted"/>
<gene>
    <name evidence="1" type="ORF">GOODEAATRI_005979</name>
</gene>
<evidence type="ECO:0000313" key="2">
    <source>
        <dbReference type="Proteomes" id="UP001476798"/>
    </source>
</evidence>
<accession>A0ABV0PBT1</accession>
<protein>
    <submittedName>
        <fullName evidence="1">Uncharacterized protein</fullName>
    </submittedName>
</protein>
<dbReference type="Proteomes" id="UP001476798">
    <property type="component" value="Unassembled WGS sequence"/>
</dbReference>
<keyword evidence="2" id="KW-1185">Reference proteome</keyword>
<name>A0ABV0PBT1_9TELE</name>